<gene>
    <name evidence="2" type="ORF">FPZ42_07445</name>
</gene>
<evidence type="ECO:0000313" key="3">
    <source>
        <dbReference type="Proteomes" id="UP000318010"/>
    </source>
</evidence>
<proteinExistence type="predicted"/>
<protein>
    <submittedName>
        <fullName evidence="2">Uncharacterized protein</fullName>
    </submittedName>
</protein>
<dbReference type="EMBL" id="VOEI01000002">
    <property type="protein sequence ID" value="TWR26861.1"/>
    <property type="molecule type" value="Genomic_DNA"/>
</dbReference>
<feature type="compositionally biased region" description="Basic and acidic residues" evidence="1">
    <location>
        <begin position="30"/>
        <end position="51"/>
    </location>
</feature>
<sequence length="91" mass="9923">MENYSGGFDRANDQGQNHDIKGNIENVDNDTLKQDDDTQANEKVDNPDLAKEIPTVTPETEPDVPNDTPELEKPTDQTASNKGQGPSGENL</sequence>
<reference evidence="2 3" key="1">
    <citation type="submission" date="2019-07" db="EMBL/GenBank/DDBJ databases">
        <authorList>
            <person name="Kim J."/>
        </authorList>
    </citation>
    <scope>NUCLEOTIDE SEQUENCE [LARGE SCALE GENOMIC DNA]</scope>
    <source>
        <strain evidence="2 3">MJ1a</strain>
    </source>
</reference>
<comment type="caution">
    <text evidence="2">The sequence shown here is derived from an EMBL/GenBank/DDBJ whole genome shotgun (WGS) entry which is preliminary data.</text>
</comment>
<accession>A0A563U683</accession>
<name>A0A563U683_9SPHI</name>
<dbReference type="Proteomes" id="UP000318010">
    <property type="component" value="Unassembled WGS sequence"/>
</dbReference>
<feature type="compositionally biased region" description="Polar residues" evidence="1">
    <location>
        <begin position="76"/>
        <end position="91"/>
    </location>
</feature>
<feature type="region of interest" description="Disordered" evidence="1">
    <location>
        <begin position="1"/>
        <end position="91"/>
    </location>
</feature>
<keyword evidence="3" id="KW-1185">Reference proteome</keyword>
<organism evidence="2 3">
    <name type="scientific">Mucilaginibacter achroorhodeus</name>
    <dbReference type="NCBI Taxonomy" id="2599294"/>
    <lineage>
        <taxon>Bacteria</taxon>
        <taxon>Pseudomonadati</taxon>
        <taxon>Bacteroidota</taxon>
        <taxon>Sphingobacteriia</taxon>
        <taxon>Sphingobacteriales</taxon>
        <taxon>Sphingobacteriaceae</taxon>
        <taxon>Mucilaginibacter</taxon>
    </lineage>
</organism>
<dbReference type="OrthoDB" id="797974at2"/>
<dbReference type="AlphaFoldDB" id="A0A563U683"/>
<evidence type="ECO:0000313" key="2">
    <source>
        <dbReference type="EMBL" id="TWR26861.1"/>
    </source>
</evidence>
<feature type="compositionally biased region" description="Basic and acidic residues" evidence="1">
    <location>
        <begin position="10"/>
        <end position="22"/>
    </location>
</feature>
<dbReference type="RefSeq" id="WP_146269920.1">
    <property type="nucleotide sequence ID" value="NZ_VOEI01000002.1"/>
</dbReference>
<evidence type="ECO:0000256" key="1">
    <source>
        <dbReference type="SAM" id="MobiDB-lite"/>
    </source>
</evidence>